<feature type="domain" description="Peptidase C14 caspase" evidence="4">
    <location>
        <begin position="838"/>
        <end position="1007"/>
    </location>
</feature>
<dbReference type="SUPFAM" id="SSF52129">
    <property type="entry name" value="Caspase-like"/>
    <property type="match status" value="1"/>
</dbReference>
<dbReference type="InterPro" id="IPR036322">
    <property type="entry name" value="WD40_repeat_dom_sf"/>
</dbReference>
<feature type="repeat" description="WD" evidence="3">
    <location>
        <begin position="256"/>
        <end position="290"/>
    </location>
</feature>
<dbReference type="PRINTS" id="PR00320">
    <property type="entry name" value="GPROTEINBRPT"/>
</dbReference>
<feature type="repeat" description="WD" evidence="3">
    <location>
        <begin position="57"/>
        <end position="98"/>
    </location>
</feature>
<evidence type="ECO:0000256" key="2">
    <source>
        <dbReference type="ARBA" id="ARBA00022737"/>
    </source>
</evidence>
<dbReference type="Pfam" id="PF00656">
    <property type="entry name" value="Peptidase_C14"/>
    <property type="match status" value="1"/>
</dbReference>
<dbReference type="InterPro" id="IPR015943">
    <property type="entry name" value="WD40/YVTN_repeat-like_dom_sf"/>
</dbReference>
<evidence type="ECO:0000256" key="3">
    <source>
        <dbReference type="PROSITE-ProRule" id="PRU00221"/>
    </source>
</evidence>
<dbReference type="SMART" id="SM00320">
    <property type="entry name" value="WD40"/>
    <property type="match status" value="7"/>
</dbReference>
<keyword evidence="1 3" id="KW-0853">WD repeat</keyword>
<dbReference type="SUPFAM" id="SSF82171">
    <property type="entry name" value="DPP6 N-terminal domain-like"/>
    <property type="match status" value="1"/>
</dbReference>
<dbReference type="EMBL" id="SSNY01000014">
    <property type="protein sequence ID" value="THF54952.1"/>
    <property type="molecule type" value="Genomic_DNA"/>
</dbReference>
<dbReference type="PROSITE" id="PS50294">
    <property type="entry name" value="WD_REPEATS_REGION"/>
    <property type="match status" value="3"/>
</dbReference>
<keyword evidence="6" id="KW-1185">Reference proteome</keyword>
<comment type="caution">
    <text evidence="5">The sequence shown here is derived from an EMBL/GenBank/DDBJ whole genome shotgun (WGS) entry which is preliminary data.</text>
</comment>
<dbReference type="InterPro" id="IPR011600">
    <property type="entry name" value="Pept_C14_caspase"/>
</dbReference>
<keyword evidence="2" id="KW-0677">Repeat</keyword>
<dbReference type="PANTHER" id="PTHR19879:SF9">
    <property type="entry name" value="TRANSCRIPTION INITIATION FACTOR TFIID SUBUNIT 5"/>
    <property type="match status" value="1"/>
</dbReference>
<dbReference type="InterPro" id="IPR019775">
    <property type="entry name" value="WD40_repeat_CS"/>
</dbReference>
<dbReference type="Gene3D" id="3.40.50.1460">
    <property type="match status" value="1"/>
</dbReference>
<dbReference type="PROSITE" id="PS00678">
    <property type="entry name" value="WD_REPEATS_1"/>
    <property type="match status" value="2"/>
</dbReference>
<evidence type="ECO:0000313" key="6">
    <source>
        <dbReference type="Proteomes" id="UP000306441"/>
    </source>
</evidence>
<name>A0ABY2Q2A1_9HYPH</name>
<proteinExistence type="predicted"/>
<evidence type="ECO:0000259" key="4">
    <source>
        <dbReference type="Pfam" id="PF00656"/>
    </source>
</evidence>
<dbReference type="PROSITE" id="PS50082">
    <property type="entry name" value="WD_REPEATS_2"/>
    <property type="match status" value="5"/>
</dbReference>
<organism evidence="5 6">
    <name type="scientific">Ollibium composti</name>
    <dbReference type="NCBI Taxonomy" id="2675109"/>
    <lineage>
        <taxon>Bacteria</taxon>
        <taxon>Pseudomonadati</taxon>
        <taxon>Pseudomonadota</taxon>
        <taxon>Alphaproteobacteria</taxon>
        <taxon>Hyphomicrobiales</taxon>
        <taxon>Phyllobacteriaceae</taxon>
        <taxon>Ollibium</taxon>
    </lineage>
</organism>
<dbReference type="Pfam" id="PF00400">
    <property type="entry name" value="WD40"/>
    <property type="match status" value="6"/>
</dbReference>
<protein>
    <recommendedName>
        <fullName evidence="4">Peptidase C14 caspase domain-containing protein</fullName>
    </recommendedName>
</protein>
<dbReference type="Proteomes" id="UP000306441">
    <property type="component" value="Unassembled WGS sequence"/>
</dbReference>
<dbReference type="SUPFAM" id="SSF50978">
    <property type="entry name" value="WD40 repeat-like"/>
    <property type="match status" value="1"/>
</dbReference>
<dbReference type="CDD" id="cd00200">
    <property type="entry name" value="WD40"/>
    <property type="match status" value="1"/>
</dbReference>
<dbReference type="InterPro" id="IPR020472">
    <property type="entry name" value="WD40_PAC1"/>
</dbReference>
<feature type="repeat" description="WD" evidence="3">
    <location>
        <begin position="530"/>
        <end position="571"/>
    </location>
</feature>
<evidence type="ECO:0000256" key="1">
    <source>
        <dbReference type="ARBA" id="ARBA00022574"/>
    </source>
</evidence>
<dbReference type="Gene3D" id="2.130.10.10">
    <property type="entry name" value="YVTN repeat-like/Quinoprotein amine dehydrogenase"/>
    <property type="match status" value="4"/>
</dbReference>
<sequence>MSTRKSLPRCSGSEGRAVGGWLRRILTICLLLAASILLAAVPARAEDGADFRLDLDAGGHTARIADLAFTPGGDEIVSASDDKTIRIWDWQSGVTLRTIRGYMGPGPDGKVYAVAVSPDGRTVAAGGYFGAGIGDKPPYGDVRLFDFSTGRMAAVLKGPQYEIYDLAFSPDGQRLAAGGADGMVYLWRRDDAAASGWAEDRTLDADSWHLDKLAFAAGGTRLAASTTDNGIRLWNLEDGEEIALADEAEPLRDTPVMALAVSQDGAQFATGSADGTVQVWRAADGTLARAMPKQDFFIGSLTFAARGTRLVASCGYRCADRNRSVVWNVENGEQVLTYAGHDGTVFASTANADGSLVATAGGTRHSIQIWDPATGELKAALQGKGQPVTAVGIDAAGSTVAWGNANPCPDKVACPAELGTLTAALALPNADRFFDSPMPVERQEGFLRAQTTVGQWSLTAKPGGKEGLENAVLEIGNGSKPTRPIENTPQNGYAHAAFTLIRDGLGLITGGTDGTLLEYRTETARVSGEFTGHTGEIHAMAAAEKAGLLATGSADQTLRLWNLKTRKLIVSMFFAGSEWIAWTPQGYYYSSPDGDRLIGWQVNQGRDREGRYIRCDQLKRYLWSPEIVRRAIILRSADDAIKELRPGVDRELQKLLERKPPEFQARLAADQSGVRDGFVAVEITGAGEGGADIADFSILSNSRNVGAFTARSADGGATTVVEVPVEDGENTIRITGTNEFGYLTERSVTALARKKEKAANKGKLYLAVIGVDKYPFLTDACGGRPCDLRYPVDDATGFLKVVMEKSAPLFSSMESLVLVNKDATIDSAALAGSGEVLEPDSDTIDDQLADFLDKPGENDTTIVFVAGHGINIDDDYYFIPTDGRKQDAERWKRSSLVDWSDIQKSVERAKGMRFMLLDTCHAANAFNPRLEKDAQDARIVVFSATAANNTAAELPELSHGVFTYSVLEGLRGKARTSDSGVTLFGLADYISKEVVRLTQSQQKPFYYVGGVENIVLAEP</sequence>
<dbReference type="PANTHER" id="PTHR19879">
    <property type="entry name" value="TRANSCRIPTION INITIATION FACTOR TFIID"/>
    <property type="match status" value="1"/>
</dbReference>
<gene>
    <name evidence="5" type="ORF">E6C48_20040</name>
</gene>
<evidence type="ECO:0000313" key="5">
    <source>
        <dbReference type="EMBL" id="THF54952.1"/>
    </source>
</evidence>
<accession>A0ABY2Q2A1</accession>
<dbReference type="InterPro" id="IPR001680">
    <property type="entry name" value="WD40_rpt"/>
</dbReference>
<dbReference type="InterPro" id="IPR029030">
    <property type="entry name" value="Caspase-like_dom_sf"/>
</dbReference>
<reference evidence="5 6" key="1">
    <citation type="submission" date="2019-04" db="EMBL/GenBank/DDBJ databases">
        <title>Mesorhizobium composti sp. nov., isolated from compost.</title>
        <authorList>
            <person name="Lin S.-Y."/>
            <person name="Hameed A."/>
            <person name="Hsieh Y.-T."/>
            <person name="Young C.-C."/>
        </authorList>
    </citation>
    <scope>NUCLEOTIDE SEQUENCE [LARGE SCALE GENOMIC DNA]</scope>
    <source>
        <strain evidence="5 6">CC-YTH430</strain>
    </source>
</reference>
<feature type="repeat" description="WD" evidence="3">
    <location>
        <begin position="156"/>
        <end position="187"/>
    </location>
</feature>
<feature type="repeat" description="WD" evidence="3">
    <location>
        <begin position="203"/>
        <end position="244"/>
    </location>
</feature>